<proteinExistence type="evidence at transcript level"/>
<evidence type="ECO:0000313" key="2">
    <source>
        <dbReference type="EMBL" id="AFK34025.1"/>
    </source>
</evidence>
<name>I3S183_LOTJA</name>
<dbReference type="Pfam" id="PF00582">
    <property type="entry name" value="Usp"/>
    <property type="match status" value="1"/>
</dbReference>
<dbReference type="CDD" id="cd01989">
    <property type="entry name" value="USP_STK_Ubox_N"/>
    <property type="match status" value="1"/>
</dbReference>
<dbReference type="InterPro" id="IPR014729">
    <property type="entry name" value="Rossmann-like_a/b/a_fold"/>
</dbReference>
<dbReference type="InterPro" id="IPR006016">
    <property type="entry name" value="UspA"/>
</dbReference>
<accession>I3S183</accession>
<reference evidence="2" key="1">
    <citation type="submission" date="2012-05" db="EMBL/GenBank/DDBJ databases">
        <authorList>
            <person name="Krishnakumar V."/>
            <person name="Cheung F."/>
            <person name="Xiao Y."/>
            <person name="Chan A."/>
            <person name="Moskal W.A."/>
            <person name="Town C.D."/>
        </authorList>
    </citation>
    <scope>NUCLEOTIDE SEQUENCE</scope>
</reference>
<dbReference type="Gene3D" id="3.40.50.620">
    <property type="entry name" value="HUPs"/>
    <property type="match status" value="1"/>
</dbReference>
<evidence type="ECO:0000259" key="1">
    <source>
        <dbReference type="Pfam" id="PF00582"/>
    </source>
</evidence>
<dbReference type="EMBL" id="BT134230">
    <property type="protein sequence ID" value="AFK34025.1"/>
    <property type="molecule type" value="mRNA"/>
</dbReference>
<sequence>MLTETLHHSDEVVTMDNSHHYYSQGSATTTTVSEIEEECSTQLHLDDGPMTTISEEKEKEGEEEEPVYVAVGKSQTSMEALSWTLNNLVTPSTTLYLVHVFPEIKHIPNPLGVGMVPKDQVSTEQVESYMAQERGKRRELLHKFIQLCSASKVKVDTILIESDLIAKAIIDLIPILQIRKLVIGTNKSQLRKLRSKKGNSMADQILQNAPESCKVRIICEGEEVNQQTANDTSMSHKEEDQKNDWFSSLSCICF</sequence>
<feature type="domain" description="UspA" evidence="1">
    <location>
        <begin position="67"/>
        <end position="210"/>
    </location>
</feature>
<dbReference type="SUPFAM" id="SSF52402">
    <property type="entry name" value="Adenine nucleotide alpha hydrolases-like"/>
    <property type="match status" value="1"/>
</dbReference>
<dbReference type="PANTHER" id="PTHR47382:SF3">
    <property type="entry name" value="ADENINE NUCLEOTIDE ALPHA HYDROLASES-LIKE SUPERFAMILY PROTEIN"/>
    <property type="match status" value="1"/>
</dbReference>
<organism evidence="2">
    <name type="scientific">Lotus japonicus</name>
    <name type="common">Lotus corniculatus var. japonicus</name>
    <dbReference type="NCBI Taxonomy" id="34305"/>
    <lineage>
        <taxon>Eukaryota</taxon>
        <taxon>Viridiplantae</taxon>
        <taxon>Streptophyta</taxon>
        <taxon>Embryophyta</taxon>
        <taxon>Tracheophyta</taxon>
        <taxon>Spermatophyta</taxon>
        <taxon>Magnoliopsida</taxon>
        <taxon>eudicotyledons</taxon>
        <taxon>Gunneridae</taxon>
        <taxon>Pentapetalae</taxon>
        <taxon>rosids</taxon>
        <taxon>fabids</taxon>
        <taxon>Fabales</taxon>
        <taxon>Fabaceae</taxon>
        <taxon>Papilionoideae</taxon>
        <taxon>50 kb inversion clade</taxon>
        <taxon>NPAAA clade</taxon>
        <taxon>Hologalegina</taxon>
        <taxon>robinioid clade</taxon>
        <taxon>Loteae</taxon>
        <taxon>Lotus</taxon>
    </lineage>
</organism>
<protein>
    <recommendedName>
        <fullName evidence="1">UspA domain-containing protein</fullName>
    </recommendedName>
</protein>
<dbReference type="PANTHER" id="PTHR47382">
    <property type="entry name" value="U-BOX DOMAIN-CONTAINING PROTEIN 52-LIKE"/>
    <property type="match status" value="1"/>
</dbReference>
<dbReference type="AlphaFoldDB" id="I3S183"/>